<dbReference type="AlphaFoldDB" id="A0AAE0WTT8"/>
<reference evidence="8" key="1">
    <citation type="submission" date="2023-07" db="EMBL/GenBank/DDBJ databases">
        <title>Black Yeasts Isolated from many extreme environments.</title>
        <authorList>
            <person name="Coleine C."/>
            <person name="Stajich J.E."/>
            <person name="Selbmann L."/>
        </authorList>
    </citation>
    <scope>NUCLEOTIDE SEQUENCE</scope>
    <source>
        <strain evidence="8">CCFEE 5485</strain>
    </source>
</reference>
<keyword evidence="3 6" id="KW-0256">Endoplasmic reticulum</keyword>
<dbReference type="GO" id="GO:0005789">
    <property type="term" value="C:endoplasmic reticulum membrane"/>
    <property type="evidence" value="ECO:0007669"/>
    <property type="project" value="UniProtKB-SubCell"/>
</dbReference>
<evidence type="ECO:0000313" key="9">
    <source>
        <dbReference type="Proteomes" id="UP001274830"/>
    </source>
</evidence>
<evidence type="ECO:0000256" key="2">
    <source>
        <dbReference type="ARBA" id="ARBA00022692"/>
    </source>
</evidence>
<feature type="compositionally biased region" description="Polar residues" evidence="7">
    <location>
        <begin position="1"/>
        <end position="10"/>
    </location>
</feature>
<evidence type="ECO:0000256" key="6">
    <source>
        <dbReference type="RuleBase" id="RU364120"/>
    </source>
</evidence>
<organism evidence="8 9">
    <name type="scientific">Recurvomyces mirabilis</name>
    <dbReference type="NCBI Taxonomy" id="574656"/>
    <lineage>
        <taxon>Eukaryota</taxon>
        <taxon>Fungi</taxon>
        <taxon>Dikarya</taxon>
        <taxon>Ascomycota</taxon>
        <taxon>Pezizomycotina</taxon>
        <taxon>Dothideomycetes</taxon>
        <taxon>Dothideomycetidae</taxon>
        <taxon>Mycosphaerellales</taxon>
        <taxon>Teratosphaeriaceae</taxon>
        <taxon>Recurvomyces</taxon>
    </lineage>
</organism>
<name>A0AAE0WTT8_9PEZI</name>
<accession>A0AAE0WTT8</accession>
<comment type="subcellular location">
    <subcellularLocation>
        <location evidence="6">Membrane</location>
        <topology evidence="6">Single-pass membrane protein</topology>
    </subcellularLocation>
    <subcellularLocation>
        <location evidence="6">Endoplasmic reticulum membrane</location>
        <topology evidence="6">Single-pass membrane protein</topology>
    </subcellularLocation>
</comment>
<sequence length="73" mass="8168">MAQTPQQRRANAQFAKAEETKRGKPVSSIKKEKKVEKAPIPKIWVYLLLFVICGGILFELLRIVFSGASGFFG</sequence>
<evidence type="ECO:0000256" key="4">
    <source>
        <dbReference type="ARBA" id="ARBA00022989"/>
    </source>
</evidence>
<feature type="region of interest" description="Disordered" evidence="7">
    <location>
        <begin position="1"/>
        <end position="33"/>
    </location>
</feature>
<keyword evidence="5 6" id="KW-0472">Membrane</keyword>
<comment type="caution">
    <text evidence="8">The sequence shown here is derived from an EMBL/GenBank/DDBJ whole genome shotgun (WGS) entry which is preliminary data.</text>
</comment>
<evidence type="ECO:0000256" key="5">
    <source>
        <dbReference type="ARBA" id="ARBA00023136"/>
    </source>
</evidence>
<protein>
    <recommendedName>
        <fullName evidence="6">Stress-associated endoplasmic reticulum protein</fullName>
    </recommendedName>
</protein>
<keyword evidence="9" id="KW-1185">Reference proteome</keyword>
<dbReference type="Pfam" id="PF06624">
    <property type="entry name" value="RAMP4"/>
    <property type="match status" value="1"/>
</dbReference>
<dbReference type="Proteomes" id="UP001274830">
    <property type="component" value="Unassembled WGS sequence"/>
</dbReference>
<comment type="similarity">
    <text evidence="1 6">Belongs to the RAMP4 family.</text>
</comment>
<evidence type="ECO:0000256" key="1">
    <source>
        <dbReference type="ARBA" id="ARBA00005500"/>
    </source>
</evidence>
<evidence type="ECO:0000256" key="7">
    <source>
        <dbReference type="SAM" id="MobiDB-lite"/>
    </source>
</evidence>
<dbReference type="EMBL" id="JAUTXT010000006">
    <property type="protein sequence ID" value="KAK3677693.1"/>
    <property type="molecule type" value="Genomic_DNA"/>
</dbReference>
<feature type="transmembrane region" description="Helical" evidence="6">
    <location>
        <begin position="43"/>
        <end position="65"/>
    </location>
</feature>
<keyword evidence="2 6" id="KW-0812">Transmembrane</keyword>
<evidence type="ECO:0000256" key="3">
    <source>
        <dbReference type="ARBA" id="ARBA00022824"/>
    </source>
</evidence>
<dbReference type="InterPro" id="IPR010580">
    <property type="entry name" value="ER_stress-assoc"/>
</dbReference>
<comment type="function">
    <text evidence="6">Interacts with target proteins during translocation into the lumen of the endoplasmic reticulum. Protects unfolded target proteins against degradation and facilitate correct glycosylation.</text>
</comment>
<evidence type="ECO:0000313" key="8">
    <source>
        <dbReference type="EMBL" id="KAK3677693.1"/>
    </source>
</evidence>
<proteinExistence type="inferred from homology"/>
<gene>
    <name evidence="8" type="ORF">LTR78_002543</name>
</gene>
<keyword evidence="4 6" id="KW-1133">Transmembrane helix</keyword>